<dbReference type="InterPro" id="IPR001179">
    <property type="entry name" value="PPIase_FKBP_dom"/>
</dbReference>
<dbReference type="InterPro" id="IPR044666">
    <property type="entry name" value="Cyclophilin_A-like"/>
</dbReference>
<evidence type="ECO:0000256" key="8">
    <source>
        <dbReference type="ARBA" id="ARBA00023235"/>
    </source>
</evidence>
<dbReference type="Pfam" id="PF00160">
    <property type="entry name" value="Pro_isomerase"/>
    <property type="match status" value="1"/>
</dbReference>
<comment type="catalytic activity">
    <reaction evidence="1 9">
        <text>[protein]-peptidylproline (omega=180) = [protein]-peptidylproline (omega=0)</text>
        <dbReference type="Rhea" id="RHEA:16237"/>
        <dbReference type="Rhea" id="RHEA-COMP:10747"/>
        <dbReference type="Rhea" id="RHEA-COMP:10748"/>
        <dbReference type="ChEBI" id="CHEBI:83833"/>
        <dbReference type="ChEBI" id="CHEBI:83834"/>
        <dbReference type="EC" id="5.2.1.8"/>
    </reaction>
</comment>
<keyword evidence="7 9" id="KW-0697">Rotamase</keyword>
<dbReference type="GO" id="GO:0006457">
    <property type="term" value="P:protein folding"/>
    <property type="evidence" value="ECO:0007669"/>
    <property type="project" value="InterPro"/>
</dbReference>
<dbReference type="InterPro" id="IPR002130">
    <property type="entry name" value="Cyclophilin-type_PPIase_dom"/>
</dbReference>
<dbReference type="SUPFAM" id="SSF54534">
    <property type="entry name" value="FKBP-like"/>
    <property type="match status" value="1"/>
</dbReference>
<evidence type="ECO:0000256" key="3">
    <source>
        <dbReference type="ARBA" id="ARBA00004496"/>
    </source>
</evidence>
<dbReference type="PANTHER" id="PTHR45625">
    <property type="entry name" value="PEPTIDYL-PROLYL CIS-TRANS ISOMERASE-RELATED"/>
    <property type="match status" value="1"/>
</dbReference>
<sequence length="374" mass="41260">MKRMNIIMLFFATAIFFSCKSQKPSNLGDGLFADIQTNKGNIIIKLNYEETPVTVANFVTLAEGTNSFVKSEFKGKPYYNGVIFHRVIKDFMIQGGDPTGTGMGDPGYRFEDEFVDHLKHDKKGILSMANAGPATNGSQFFITHVPTPHLDGRHTVFGETVEGLEVIDSIANVATAEANRPIEDVKINSISIIRSGKGAEKFNAVKTIEDYFANAEKREKERENKIKESTNKFLAEVKVQETEAKAFPSGIKVLILRESEGETPKHTQQVLVNYAGYLTDGTLFDSNVKEVEEAFGKYNVARERGNGYTPIPMDYNKSAQLIPGFKEALLTLKVGEKARVFIPSALGYGERGAQGVIPPNSDLIFDIEIVGIAQ</sequence>
<dbReference type="InterPro" id="IPR029000">
    <property type="entry name" value="Cyclophilin-like_dom_sf"/>
</dbReference>
<dbReference type="PROSITE" id="PS50072">
    <property type="entry name" value="CSA_PPIASE_2"/>
    <property type="match status" value="1"/>
</dbReference>
<dbReference type="GO" id="GO:0003755">
    <property type="term" value="F:peptidyl-prolyl cis-trans isomerase activity"/>
    <property type="evidence" value="ECO:0007669"/>
    <property type="project" value="UniProtKB-KW"/>
</dbReference>
<feature type="domain" description="PPIase cyclophilin-type" evidence="11">
    <location>
        <begin position="40"/>
        <end position="192"/>
    </location>
</feature>
<keyword evidence="13" id="KW-1185">Reference proteome</keyword>
<proteinExistence type="inferred from homology"/>
<dbReference type="eggNOG" id="COG0652">
    <property type="taxonomic scope" value="Bacteria"/>
</dbReference>
<dbReference type="PRINTS" id="PR00153">
    <property type="entry name" value="CSAPPISMRASE"/>
</dbReference>
<organism evidence="12 13">
    <name type="scientific">Capnocytophaga cynodegmi</name>
    <dbReference type="NCBI Taxonomy" id="28189"/>
    <lineage>
        <taxon>Bacteria</taxon>
        <taxon>Pseudomonadati</taxon>
        <taxon>Bacteroidota</taxon>
        <taxon>Flavobacteriia</taxon>
        <taxon>Flavobacteriales</taxon>
        <taxon>Flavobacteriaceae</taxon>
        <taxon>Capnocytophaga</taxon>
    </lineage>
</organism>
<reference evidence="13" key="1">
    <citation type="submission" date="2015-01" db="EMBL/GenBank/DDBJ databases">
        <authorList>
            <person name="MANFREDI Pablo"/>
        </authorList>
    </citation>
    <scope>NUCLEOTIDE SEQUENCE [LARGE SCALE GENOMIC DNA]</scope>
    <source>
        <strain evidence="13">Ccyn2B</strain>
    </source>
</reference>
<dbReference type="FunFam" id="2.40.100.10:FF:000028">
    <property type="entry name" value="Peptidyl-prolyl cis-trans isomerase"/>
    <property type="match status" value="1"/>
</dbReference>
<dbReference type="EC" id="5.2.1.8" evidence="5 9"/>
<dbReference type="RefSeq" id="WP_041992267.1">
    <property type="nucleotide sequence ID" value="NZ_CDOD01000023.1"/>
</dbReference>
<dbReference type="AlphaFoldDB" id="A0A0B7HBM4"/>
<gene>
    <name evidence="12" type="ORF">CCYN2B_30015</name>
</gene>
<evidence type="ECO:0000256" key="2">
    <source>
        <dbReference type="ARBA" id="ARBA00002388"/>
    </source>
</evidence>
<dbReference type="PANTHER" id="PTHR45625:SF4">
    <property type="entry name" value="PEPTIDYLPROLYL ISOMERASE DOMAIN AND WD REPEAT-CONTAINING PROTEIN 1"/>
    <property type="match status" value="1"/>
</dbReference>
<evidence type="ECO:0000313" key="12">
    <source>
        <dbReference type="EMBL" id="CEN35974.1"/>
    </source>
</evidence>
<keyword evidence="6" id="KW-0963">Cytoplasm</keyword>
<evidence type="ECO:0000256" key="7">
    <source>
        <dbReference type="ARBA" id="ARBA00023110"/>
    </source>
</evidence>
<evidence type="ECO:0000256" key="9">
    <source>
        <dbReference type="PROSITE-ProRule" id="PRU00277"/>
    </source>
</evidence>
<dbReference type="InterPro" id="IPR046357">
    <property type="entry name" value="PPIase_dom_sf"/>
</dbReference>
<comment type="subcellular location">
    <subcellularLocation>
        <location evidence="3">Cytoplasm</location>
    </subcellularLocation>
</comment>
<dbReference type="GO" id="GO:0005737">
    <property type="term" value="C:cytoplasm"/>
    <property type="evidence" value="ECO:0007669"/>
    <property type="project" value="UniProtKB-SubCell"/>
</dbReference>
<evidence type="ECO:0000256" key="1">
    <source>
        <dbReference type="ARBA" id="ARBA00000971"/>
    </source>
</evidence>
<evidence type="ECO:0000256" key="6">
    <source>
        <dbReference type="ARBA" id="ARBA00022490"/>
    </source>
</evidence>
<comment type="function">
    <text evidence="2">PPIases accelerate the folding of proteins. It catalyzes the cis-trans isomerization of proline imidic peptide bonds in oligopeptides.</text>
</comment>
<accession>A0A0B7HBM4</accession>
<name>A0A0B7HBM4_9FLAO</name>
<evidence type="ECO:0000256" key="4">
    <source>
        <dbReference type="ARBA" id="ARBA00007365"/>
    </source>
</evidence>
<dbReference type="Pfam" id="PF00254">
    <property type="entry name" value="FKBP_C"/>
    <property type="match status" value="1"/>
</dbReference>
<evidence type="ECO:0000259" key="11">
    <source>
        <dbReference type="PROSITE" id="PS50072"/>
    </source>
</evidence>
<feature type="domain" description="PPIase FKBP-type" evidence="10">
    <location>
        <begin position="267"/>
        <end position="373"/>
    </location>
</feature>
<dbReference type="Gene3D" id="2.40.100.10">
    <property type="entry name" value="Cyclophilin-like"/>
    <property type="match status" value="1"/>
</dbReference>
<evidence type="ECO:0000256" key="5">
    <source>
        <dbReference type="ARBA" id="ARBA00013194"/>
    </source>
</evidence>
<dbReference type="Proteomes" id="UP000038055">
    <property type="component" value="Unassembled WGS sequence"/>
</dbReference>
<protein>
    <recommendedName>
        <fullName evidence="5 9">peptidylprolyl isomerase</fullName>
        <ecNumber evidence="5 9">5.2.1.8</ecNumber>
    </recommendedName>
</protein>
<dbReference type="eggNOG" id="COG0545">
    <property type="taxonomic scope" value="Bacteria"/>
</dbReference>
<dbReference type="STRING" id="28189.CCYN74_90016"/>
<dbReference type="InterPro" id="IPR020892">
    <property type="entry name" value="Cyclophilin-type_PPIase_CS"/>
</dbReference>
<keyword evidence="8 9" id="KW-0413">Isomerase</keyword>
<dbReference type="PROSITE" id="PS50059">
    <property type="entry name" value="FKBP_PPIASE"/>
    <property type="match status" value="1"/>
</dbReference>
<comment type="similarity">
    <text evidence="4">Belongs to the cyclophilin-type PPIase family.</text>
</comment>
<dbReference type="SUPFAM" id="SSF50891">
    <property type="entry name" value="Cyclophilin-like"/>
    <property type="match status" value="1"/>
</dbReference>
<dbReference type="CDD" id="cd00317">
    <property type="entry name" value="cyclophilin"/>
    <property type="match status" value="1"/>
</dbReference>
<evidence type="ECO:0000259" key="10">
    <source>
        <dbReference type="PROSITE" id="PS50059"/>
    </source>
</evidence>
<dbReference type="EMBL" id="CDOD01000023">
    <property type="protein sequence ID" value="CEN35974.1"/>
    <property type="molecule type" value="Genomic_DNA"/>
</dbReference>
<dbReference type="PROSITE" id="PS00170">
    <property type="entry name" value="CSA_PPIASE_1"/>
    <property type="match status" value="1"/>
</dbReference>
<dbReference type="PROSITE" id="PS51257">
    <property type="entry name" value="PROKAR_LIPOPROTEIN"/>
    <property type="match status" value="1"/>
</dbReference>
<evidence type="ECO:0000313" key="13">
    <source>
        <dbReference type="Proteomes" id="UP000038055"/>
    </source>
</evidence>
<dbReference type="Gene3D" id="3.10.50.40">
    <property type="match status" value="1"/>
</dbReference>